<evidence type="ECO:0000313" key="3">
    <source>
        <dbReference type="EnsemblMetazoa" id="CJA01912.1"/>
    </source>
</evidence>
<reference evidence="3" key="2">
    <citation type="submission" date="2022-06" db="UniProtKB">
        <authorList>
            <consortium name="EnsemblMetazoa"/>
        </authorList>
    </citation>
    <scope>IDENTIFICATION</scope>
    <source>
        <strain evidence="3">DF5081</strain>
    </source>
</reference>
<dbReference type="AlphaFoldDB" id="A0A8R1DG83"/>
<dbReference type="Proteomes" id="UP000005237">
    <property type="component" value="Unassembled WGS sequence"/>
</dbReference>
<keyword evidence="1" id="KW-0732">Signal</keyword>
<evidence type="ECO:0000313" key="4">
    <source>
        <dbReference type="Proteomes" id="UP000005237"/>
    </source>
</evidence>
<keyword evidence="4" id="KW-1185">Reference proteome</keyword>
<organism evidence="3 4">
    <name type="scientific">Caenorhabditis japonica</name>
    <dbReference type="NCBI Taxonomy" id="281687"/>
    <lineage>
        <taxon>Eukaryota</taxon>
        <taxon>Metazoa</taxon>
        <taxon>Ecdysozoa</taxon>
        <taxon>Nematoda</taxon>
        <taxon>Chromadorea</taxon>
        <taxon>Rhabditida</taxon>
        <taxon>Rhabditina</taxon>
        <taxon>Rhabditomorpha</taxon>
        <taxon>Rhabditoidea</taxon>
        <taxon>Rhabditidae</taxon>
        <taxon>Peloderinae</taxon>
        <taxon>Caenorhabditis</taxon>
    </lineage>
</organism>
<feature type="domain" description="Abnormal cell migration protein 18-like fibronectin type I" evidence="2">
    <location>
        <begin position="105"/>
        <end position="171"/>
    </location>
</feature>
<dbReference type="PANTHER" id="PTHR35572:SF7">
    <property type="entry name" value="PROTEIN CBG04538"/>
    <property type="match status" value="1"/>
</dbReference>
<dbReference type="InterPro" id="IPR055119">
    <property type="entry name" value="Mig18_Fn1"/>
</dbReference>
<evidence type="ECO:0000256" key="1">
    <source>
        <dbReference type="SAM" id="SignalP"/>
    </source>
</evidence>
<feature type="domain" description="Abnormal cell migration protein 18-like fibronectin type I" evidence="2">
    <location>
        <begin position="19"/>
        <end position="89"/>
    </location>
</feature>
<protein>
    <recommendedName>
        <fullName evidence="2">Abnormal cell migration protein 18-like fibronectin type I domain-containing protein</fullName>
    </recommendedName>
</protein>
<dbReference type="OMA" id="ETWVEKD"/>
<name>A0A8R1DG83_CAEJA</name>
<feature type="signal peptide" evidence="1">
    <location>
        <begin position="1"/>
        <end position="18"/>
    </location>
</feature>
<accession>A0A8R1DG83</accession>
<dbReference type="EnsemblMetazoa" id="CJA01912.1">
    <property type="protein sequence ID" value="CJA01912.1"/>
    <property type="gene ID" value="WBGene00121116"/>
</dbReference>
<sequence length="181" mass="19320">MLKTILILSATVVLATFAVQCDHSGRKMNNNEVITVQNAFRVKCVAEDSGSWRTEIVGCVTPDGTIIDAGDKKKVGDKAYDCVKTPGGVSLKQSMHTASTNVKATGCRAKDGSVKKIGQEFVEGNFVRKCAPNGMGDIVGCHAKEVTGTIPLNDSRTVNGMIYKCEKNGANYGFKAQSVQQ</sequence>
<dbReference type="InterPro" id="IPR040282">
    <property type="entry name" value="Mig-18-like"/>
</dbReference>
<feature type="chain" id="PRO_5035847805" description="Abnormal cell migration protein 18-like fibronectin type I domain-containing protein" evidence="1">
    <location>
        <begin position="19"/>
        <end position="181"/>
    </location>
</feature>
<dbReference type="PANTHER" id="PTHR35572">
    <property type="entry name" value="PROTEIN CBG04538-RELATED"/>
    <property type="match status" value="1"/>
</dbReference>
<dbReference type="Pfam" id="PF23003">
    <property type="entry name" value="Fn1_2"/>
    <property type="match status" value="2"/>
</dbReference>
<reference evidence="4" key="1">
    <citation type="submission" date="2010-08" db="EMBL/GenBank/DDBJ databases">
        <authorList>
            <consortium name="Caenorhabditis japonica Sequencing Consortium"/>
            <person name="Wilson R.K."/>
        </authorList>
    </citation>
    <scope>NUCLEOTIDE SEQUENCE [LARGE SCALE GENOMIC DNA]</scope>
    <source>
        <strain evidence="4">DF5081</strain>
    </source>
</reference>
<proteinExistence type="predicted"/>
<evidence type="ECO:0000259" key="2">
    <source>
        <dbReference type="Pfam" id="PF23003"/>
    </source>
</evidence>